<feature type="compositionally biased region" description="Basic and acidic residues" evidence="1">
    <location>
        <begin position="1"/>
        <end position="13"/>
    </location>
</feature>
<evidence type="ECO:0000256" key="1">
    <source>
        <dbReference type="SAM" id="MobiDB-lite"/>
    </source>
</evidence>
<name>A0A9P1E5I7_CUSEU</name>
<comment type="caution">
    <text evidence="2">The sequence shown here is derived from an EMBL/GenBank/DDBJ whole genome shotgun (WGS) entry which is preliminary data.</text>
</comment>
<evidence type="ECO:0000313" key="2">
    <source>
        <dbReference type="EMBL" id="CAH9081844.1"/>
    </source>
</evidence>
<accession>A0A9P1E5I7</accession>
<dbReference type="Proteomes" id="UP001152484">
    <property type="component" value="Unassembled WGS sequence"/>
</dbReference>
<proteinExistence type="predicted"/>
<feature type="compositionally biased region" description="Basic and acidic residues" evidence="1">
    <location>
        <begin position="32"/>
        <end position="41"/>
    </location>
</feature>
<keyword evidence="3" id="KW-1185">Reference proteome</keyword>
<dbReference type="EMBL" id="CAMAPE010000015">
    <property type="protein sequence ID" value="CAH9081844.1"/>
    <property type="molecule type" value="Genomic_DNA"/>
</dbReference>
<sequence>MARHLKIEPKDFDPAAYGLPPAARHPRSSSPRCREARPGGL</sequence>
<organism evidence="2 3">
    <name type="scientific">Cuscuta europaea</name>
    <name type="common">European dodder</name>
    <dbReference type="NCBI Taxonomy" id="41803"/>
    <lineage>
        <taxon>Eukaryota</taxon>
        <taxon>Viridiplantae</taxon>
        <taxon>Streptophyta</taxon>
        <taxon>Embryophyta</taxon>
        <taxon>Tracheophyta</taxon>
        <taxon>Spermatophyta</taxon>
        <taxon>Magnoliopsida</taxon>
        <taxon>eudicotyledons</taxon>
        <taxon>Gunneridae</taxon>
        <taxon>Pentapetalae</taxon>
        <taxon>asterids</taxon>
        <taxon>lamiids</taxon>
        <taxon>Solanales</taxon>
        <taxon>Convolvulaceae</taxon>
        <taxon>Cuscuteae</taxon>
        <taxon>Cuscuta</taxon>
        <taxon>Cuscuta subgen. Cuscuta</taxon>
    </lineage>
</organism>
<feature type="region of interest" description="Disordered" evidence="1">
    <location>
        <begin position="1"/>
        <end position="41"/>
    </location>
</feature>
<evidence type="ECO:0000313" key="3">
    <source>
        <dbReference type="Proteomes" id="UP001152484"/>
    </source>
</evidence>
<protein>
    <submittedName>
        <fullName evidence="2">Uncharacterized protein</fullName>
    </submittedName>
</protein>
<gene>
    <name evidence="2" type="ORF">CEURO_LOCUS8019</name>
</gene>
<dbReference type="AlphaFoldDB" id="A0A9P1E5I7"/>
<reference evidence="2" key="1">
    <citation type="submission" date="2022-07" db="EMBL/GenBank/DDBJ databases">
        <authorList>
            <person name="Macas J."/>
            <person name="Novak P."/>
            <person name="Neumann P."/>
        </authorList>
    </citation>
    <scope>NUCLEOTIDE SEQUENCE</scope>
</reference>